<accession>A0A6J6XHD5</accession>
<dbReference type="InterPro" id="IPR015424">
    <property type="entry name" value="PyrdxlP-dep_Trfase"/>
</dbReference>
<dbReference type="GO" id="GO:0030170">
    <property type="term" value="F:pyridoxal phosphate binding"/>
    <property type="evidence" value="ECO:0007669"/>
    <property type="project" value="InterPro"/>
</dbReference>
<dbReference type="EMBL" id="CAFAAG010000068">
    <property type="protein sequence ID" value="CAB4795193.1"/>
    <property type="molecule type" value="Genomic_DNA"/>
</dbReference>
<dbReference type="CDD" id="cd00614">
    <property type="entry name" value="CGS_like"/>
    <property type="match status" value="1"/>
</dbReference>
<dbReference type="Pfam" id="PF01053">
    <property type="entry name" value="Cys_Met_Meta_PP"/>
    <property type="match status" value="1"/>
</dbReference>
<proteinExistence type="predicted"/>
<dbReference type="GO" id="GO:0005737">
    <property type="term" value="C:cytoplasm"/>
    <property type="evidence" value="ECO:0007669"/>
    <property type="project" value="TreeGrafter"/>
</dbReference>
<reference evidence="4" key="1">
    <citation type="submission" date="2020-05" db="EMBL/GenBank/DDBJ databases">
        <authorList>
            <person name="Chiriac C."/>
            <person name="Salcher M."/>
            <person name="Ghai R."/>
            <person name="Kavagutti S V."/>
        </authorList>
    </citation>
    <scope>NUCLEOTIDE SEQUENCE</scope>
</reference>
<dbReference type="AlphaFoldDB" id="A0A6J6XHD5"/>
<sequence>MPNEQPKVQPETTAITSGRDSSGSLAPTLWPSTTWQSAGLDDSTKHALSTHKSGNYARYSNPTVRSFEEAVAELEGAEDALAFASGMGAVSSVILALCSSGDHIVAHNQLYGGTIAFLNGPCARLGIDVTYVDGSKPGALAAAVRPGKTMLVIAESPSNPQMGLVDLAELGAIKGPFTLVDSTLATPLGQQPLSFGVSLVLHSATKGIAGHNDAMLGVVAGEKDLIDSIWGYSVMHGATASPHDALNGLRGIRTLGVRIAHQCESALAVATWLSTHKQVTAVHYPGLALHPQHALAAKQMRKFGSVLSFEIAGGKDAARKVLDALQIVRPAVSFGGPETLICHPASSTHIGVDTDAQLASGITDSMLRLSIGLEATSDIIADLQNALK</sequence>
<comment type="cofactor">
    <cofactor evidence="1">
        <name>pyridoxal 5'-phosphate</name>
        <dbReference type="ChEBI" id="CHEBI:597326"/>
    </cofactor>
</comment>
<organism evidence="4">
    <name type="scientific">freshwater metagenome</name>
    <dbReference type="NCBI Taxonomy" id="449393"/>
    <lineage>
        <taxon>unclassified sequences</taxon>
        <taxon>metagenomes</taxon>
        <taxon>ecological metagenomes</taxon>
    </lineage>
</organism>
<dbReference type="FunFam" id="3.40.640.10:FF:000046">
    <property type="entry name" value="Cystathionine gamma-lyase"/>
    <property type="match status" value="1"/>
</dbReference>
<dbReference type="InterPro" id="IPR015421">
    <property type="entry name" value="PyrdxlP-dep_Trfase_major"/>
</dbReference>
<dbReference type="GO" id="GO:0016846">
    <property type="term" value="F:carbon-sulfur lyase activity"/>
    <property type="evidence" value="ECO:0007669"/>
    <property type="project" value="TreeGrafter"/>
</dbReference>
<dbReference type="Gene3D" id="3.90.1150.10">
    <property type="entry name" value="Aspartate Aminotransferase, domain 1"/>
    <property type="match status" value="1"/>
</dbReference>
<evidence type="ECO:0000256" key="2">
    <source>
        <dbReference type="ARBA" id="ARBA00022898"/>
    </source>
</evidence>
<gene>
    <name evidence="4" type="ORF">UFOPK2975_00916</name>
</gene>
<dbReference type="PANTHER" id="PTHR11808">
    <property type="entry name" value="TRANS-SULFURATION ENZYME FAMILY MEMBER"/>
    <property type="match status" value="1"/>
</dbReference>
<dbReference type="Gene3D" id="3.40.640.10">
    <property type="entry name" value="Type I PLP-dependent aspartate aminotransferase-like (Major domain)"/>
    <property type="match status" value="1"/>
</dbReference>
<feature type="region of interest" description="Disordered" evidence="3">
    <location>
        <begin position="1"/>
        <end position="28"/>
    </location>
</feature>
<evidence type="ECO:0000313" key="4">
    <source>
        <dbReference type="EMBL" id="CAB4795193.1"/>
    </source>
</evidence>
<feature type="compositionally biased region" description="Polar residues" evidence="3">
    <location>
        <begin position="10"/>
        <end position="28"/>
    </location>
</feature>
<evidence type="ECO:0000256" key="3">
    <source>
        <dbReference type="SAM" id="MobiDB-lite"/>
    </source>
</evidence>
<evidence type="ECO:0000256" key="1">
    <source>
        <dbReference type="ARBA" id="ARBA00001933"/>
    </source>
</evidence>
<dbReference type="InterPro" id="IPR015422">
    <property type="entry name" value="PyrdxlP-dep_Trfase_small"/>
</dbReference>
<protein>
    <submittedName>
        <fullName evidence="4">Unannotated protein</fullName>
    </submittedName>
</protein>
<name>A0A6J6XHD5_9ZZZZ</name>
<dbReference type="SUPFAM" id="SSF53383">
    <property type="entry name" value="PLP-dependent transferases"/>
    <property type="match status" value="1"/>
</dbReference>
<dbReference type="InterPro" id="IPR000277">
    <property type="entry name" value="Cys/Met-Metab_PyrdxlP-dep_enz"/>
</dbReference>
<dbReference type="PIRSF" id="PIRSF001434">
    <property type="entry name" value="CGS"/>
    <property type="match status" value="1"/>
</dbReference>
<keyword evidence="2" id="KW-0663">Pyridoxal phosphate</keyword>
<dbReference type="GO" id="GO:0019346">
    <property type="term" value="P:transsulfuration"/>
    <property type="evidence" value="ECO:0007669"/>
    <property type="project" value="InterPro"/>
</dbReference>